<dbReference type="RefSeq" id="WP_091270631.1">
    <property type="nucleotide sequence ID" value="NZ_FAOZ01000001.1"/>
</dbReference>
<evidence type="ECO:0000313" key="4">
    <source>
        <dbReference type="Proteomes" id="UP000198802"/>
    </source>
</evidence>
<feature type="compositionally biased region" description="Basic and acidic residues" evidence="1">
    <location>
        <begin position="72"/>
        <end position="89"/>
    </location>
</feature>
<dbReference type="Proteomes" id="UP000198802">
    <property type="component" value="Unassembled WGS sequence"/>
</dbReference>
<organism evidence="3 4">
    <name type="scientific">Parafrankia irregularis</name>
    <dbReference type="NCBI Taxonomy" id="795642"/>
    <lineage>
        <taxon>Bacteria</taxon>
        <taxon>Bacillati</taxon>
        <taxon>Actinomycetota</taxon>
        <taxon>Actinomycetes</taxon>
        <taxon>Frankiales</taxon>
        <taxon>Frankiaceae</taxon>
        <taxon>Parafrankia</taxon>
    </lineage>
</organism>
<accession>A0A0S4QEQ7</accession>
<reference evidence="4" key="1">
    <citation type="submission" date="2015-11" db="EMBL/GenBank/DDBJ databases">
        <authorList>
            <person name="Varghese N."/>
        </authorList>
    </citation>
    <scope>NUCLEOTIDE SEQUENCE [LARGE SCALE GENOMIC DNA]</scope>
    <source>
        <strain evidence="4">DSM 45899</strain>
    </source>
</reference>
<gene>
    <name evidence="3" type="ORF">Ga0074812_101240</name>
</gene>
<sequence length="260" mass="26769">MGEQQQASPWARPAGAQRVVPMEAAQVGEATESDVRLAAWRAAAAATADPRWARKPGEPELSLPEWEWQSAGDDHRPGAAHVSEGERGAPVRGARVGDEADPAPARSAHRARHTFAALCPPLVVVAGGAAVIGSTMTWATVRAFGLMEFAVRGTDPDQHGHLTILLGILAMAAGLLLAGRRVDWGRMLAAVAGLMLAVTAVVDVARLRAGGVLVGSGIDATVDLGPGLFVVGASGVVLVLAGVLVRYTALVRRAAAPTDS</sequence>
<keyword evidence="2" id="KW-0812">Transmembrane</keyword>
<feature type="transmembrane region" description="Helical" evidence="2">
    <location>
        <begin position="159"/>
        <end position="178"/>
    </location>
</feature>
<keyword evidence="2" id="KW-1133">Transmembrane helix</keyword>
<keyword evidence="2" id="KW-0472">Membrane</keyword>
<feature type="transmembrane region" description="Helical" evidence="2">
    <location>
        <begin position="227"/>
        <end position="245"/>
    </location>
</feature>
<evidence type="ECO:0000256" key="2">
    <source>
        <dbReference type="SAM" id="Phobius"/>
    </source>
</evidence>
<name>A0A0S4QEQ7_9ACTN</name>
<dbReference type="EMBL" id="FAOZ01000001">
    <property type="protein sequence ID" value="CUU53742.1"/>
    <property type="molecule type" value="Genomic_DNA"/>
</dbReference>
<evidence type="ECO:0000256" key="1">
    <source>
        <dbReference type="SAM" id="MobiDB-lite"/>
    </source>
</evidence>
<feature type="transmembrane region" description="Helical" evidence="2">
    <location>
        <begin position="115"/>
        <end position="139"/>
    </location>
</feature>
<keyword evidence="4" id="KW-1185">Reference proteome</keyword>
<feature type="region of interest" description="Disordered" evidence="1">
    <location>
        <begin position="69"/>
        <end position="102"/>
    </location>
</feature>
<dbReference type="AlphaFoldDB" id="A0A0S4QEQ7"/>
<feature type="transmembrane region" description="Helical" evidence="2">
    <location>
        <begin position="187"/>
        <end position="207"/>
    </location>
</feature>
<protein>
    <submittedName>
        <fullName evidence="3">Uncharacterized protein</fullName>
    </submittedName>
</protein>
<evidence type="ECO:0000313" key="3">
    <source>
        <dbReference type="EMBL" id="CUU53742.1"/>
    </source>
</evidence>
<proteinExistence type="predicted"/>